<dbReference type="Proteomes" id="UP000646659">
    <property type="component" value="Unassembled WGS sequence"/>
</dbReference>
<protein>
    <submittedName>
        <fullName evidence="1">Uncharacterized protein</fullName>
    </submittedName>
</protein>
<name>A0A842YKY2_METTF</name>
<evidence type="ECO:0000313" key="2">
    <source>
        <dbReference type="Proteomes" id="UP000646659"/>
    </source>
</evidence>
<reference evidence="1" key="1">
    <citation type="submission" date="2018-06" db="EMBL/GenBank/DDBJ databases">
        <title>Draft genome sequence of Methanothermobacter thermautotrophicus Strain WHS, a thermophilic, hydrogenotrophic methanogen isolated from Washburn Hot Springs in Yellowstone National Park, USA.</title>
        <authorList>
            <person name="Mckay L.J."/>
            <person name="Klingelsmith K."/>
            <person name="Inskeep W.P."/>
            <person name="Fields M.W."/>
        </authorList>
    </citation>
    <scope>NUCLEOTIDE SEQUENCE</scope>
    <source>
        <strain evidence="1">WHS</strain>
    </source>
</reference>
<proteinExistence type="predicted"/>
<accession>A0A842YKY2</accession>
<gene>
    <name evidence="1" type="ORF">DNK57_01515</name>
</gene>
<comment type="caution">
    <text evidence="1">The sequence shown here is derived from an EMBL/GenBank/DDBJ whole genome shotgun (WGS) entry which is preliminary data.</text>
</comment>
<sequence>MKRVSRDLILSEPNALNPIRRINELKFKNEDVKESSFIKWELKKILQELDYKKNNLLQLQFYPKIHPRKKYKIF</sequence>
<dbReference type="AlphaFoldDB" id="A0A842YKY2"/>
<dbReference type="EMBL" id="QKOF01000003">
    <property type="protein sequence ID" value="MBE2899508.1"/>
    <property type="molecule type" value="Genomic_DNA"/>
</dbReference>
<organism evidence="1 2">
    <name type="scientific">Methanothermobacter thermautotrophicus</name>
    <name type="common">Methanobacterium thermoformicicum</name>
    <dbReference type="NCBI Taxonomy" id="145262"/>
    <lineage>
        <taxon>Archaea</taxon>
        <taxon>Methanobacteriati</taxon>
        <taxon>Methanobacteriota</taxon>
        <taxon>Methanomada group</taxon>
        <taxon>Methanobacteria</taxon>
        <taxon>Methanobacteriales</taxon>
        <taxon>Methanobacteriaceae</taxon>
        <taxon>Methanothermobacter</taxon>
    </lineage>
</organism>
<evidence type="ECO:0000313" key="1">
    <source>
        <dbReference type="EMBL" id="MBE2899508.1"/>
    </source>
</evidence>